<dbReference type="Gene3D" id="3.30.70.120">
    <property type="match status" value="1"/>
</dbReference>
<keyword evidence="2" id="KW-1185">Reference proteome</keyword>
<dbReference type="NCBIfam" id="NF045581">
    <property type="entry name" value="PG0541_fam"/>
    <property type="match status" value="1"/>
</dbReference>
<dbReference type="RefSeq" id="WP_215627171.1">
    <property type="nucleotide sequence ID" value="NZ_CP067089.2"/>
</dbReference>
<dbReference type="InterPro" id="IPR011322">
    <property type="entry name" value="N-reg_PII-like_a/b"/>
</dbReference>
<sequence>MKRIEIFANRSVQDEVLKGLEETITDFYYTLIPVVNGRGKSEYRLGTAVWPEENFMVISYINDGDAAKAAEIIQGVKEQFPGEGIKIFFLNGEP</sequence>
<name>A0A7T7XP50_9SPIR</name>
<dbReference type="InterPro" id="IPR015867">
    <property type="entry name" value="N-reg_PII/ATP_PRibTrfase_C"/>
</dbReference>
<protein>
    <submittedName>
        <fullName evidence="1">Uncharacterized protein</fullName>
    </submittedName>
</protein>
<dbReference type="AlphaFoldDB" id="A0A7T7XP50"/>
<proteinExistence type="predicted"/>
<dbReference type="EMBL" id="CP067089">
    <property type="protein sequence ID" value="QQO09867.1"/>
    <property type="molecule type" value="Genomic_DNA"/>
</dbReference>
<gene>
    <name evidence="1" type="ORF">JFL75_02860</name>
</gene>
<dbReference type="SUPFAM" id="SSF54913">
    <property type="entry name" value="GlnB-like"/>
    <property type="match status" value="1"/>
</dbReference>
<dbReference type="KEGG" id="bhc:JFL75_02860"/>
<reference evidence="1" key="1">
    <citation type="submission" date="2021-01" db="EMBL/GenBank/DDBJ databases">
        <title>Description of Breznakiella homolactica.</title>
        <authorList>
            <person name="Song Y."/>
            <person name="Brune A."/>
        </authorList>
    </citation>
    <scope>NUCLEOTIDE SEQUENCE</scope>
    <source>
        <strain evidence="1">RmG30</strain>
    </source>
</reference>
<evidence type="ECO:0000313" key="1">
    <source>
        <dbReference type="EMBL" id="QQO09867.1"/>
    </source>
</evidence>
<evidence type="ECO:0000313" key="2">
    <source>
        <dbReference type="Proteomes" id="UP000595917"/>
    </source>
</evidence>
<accession>A0A7T7XP50</accession>
<organism evidence="1 2">
    <name type="scientific">Breznakiella homolactica</name>
    <dbReference type="NCBI Taxonomy" id="2798577"/>
    <lineage>
        <taxon>Bacteria</taxon>
        <taxon>Pseudomonadati</taxon>
        <taxon>Spirochaetota</taxon>
        <taxon>Spirochaetia</taxon>
        <taxon>Spirochaetales</taxon>
        <taxon>Breznakiellaceae</taxon>
        <taxon>Breznakiella</taxon>
    </lineage>
</organism>
<dbReference type="Proteomes" id="UP000595917">
    <property type="component" value="Chromosome"/>
</dbReference>